<feature type="transmembrane region" description="Helical" evidence="1">
    <location>
        <begin position="6"/>
        <end position="31"/>
    </location>
</feature>
<dbReference type="RefSeq" id="WP_161154751.1">
    <property type="nucleotide sequence ID" value="NZ_JBGORS010000001.1"/>
</dbReference>
<organism evidence="2 3">
    <name type="scientific">Collinsella aerofaciens</name>
    <dbReference type="NCBI Taxonomy" id="74426"/>
    <lineage>
        <taxon>Bacteria</taxon>
        <taxon>Bacillati</taxon>
        <taxon>Actinomycetota</taxon>
        <taxon>Coriobacteriia</taxon>
        <taxon>Coriobacteriales</taxon>
        <taxon>Coriobacteriaceae</taxon>
        <taxon>Collinsella</taxon>
    </lineage>
</organism>
<dbReference type="AlphaFoldDB" id="A0A6L8RNH9"/>
<keyword evidence="1" id="KW-0472">Membrane</keyword>
<dbReference type="EMBL" id="WWTB01000025">
    <property type="protein sequence ID" value="MZJ86642.1"/>
    <property type="molecule type" value="Genomic_DNA"/>
</dbReference>
<dbReference type="Proteomes" id="UP000481598">
    <property type="component" value="Unassembled WGS sequence"/>
</dbReference>
<protein>
    <submittedName>
        <fullName evidence="2">Uncharacterized protein</fullName>
    </submittedName>
</protein>
<evidence type="ECO:0000313" key="3">
    <source>
        <dbReference type="Proteomes" id="UP000481598"/>
    </source>
</evidence>
<evidence type="ECO:0000256" key="1">
    <source>
        <dbReference type="SAM" id="Phobius"/>
    </source>
</evidence>
<accession>A0A6L8RNH9</accession>
<keyword evidence="1" id="KW-1133">Transmembrane helix</keyword>
<proteinExistence type="predicted"/>
<reference evidence="2 3" key="1">
    <citation type="journal article" date="2019" name="Nat. Med.">
        <title>A library of human gut bacterial isolates paired with longitudinal multiomics data enables mechanistic microbiome research.</title>
        <authorList>
            <person name="Poyet M."/>
            <person name="Groussin M."/>
            <person name="Gibbons S.M."/>
            <person name="Avila-Pacheco J."/>
            <person name="Jiang X."/>
            <person name="Kearney S.M."/>
            <person name="Perrotta A.R."/>
            <person name="Berdy B."/>
            <person name="Zhao S."/>
            <person name="Lieberman T.D."/>
            <person name="Swanson P.K."/>
            <person name="Smith M."/>
            <person name="Roesemann S."/>
            <person name="Alexander J.E."/>
            <person name="Rich S.A."/>
            <person name="Livny J."/>
            <person name="Vlamakis H."/>
            <person name="Clish C."/>
            <person name="Bullock K."/>
            <person name="Deik A."/>
            <person name="Scott J."/>
            <person name="Pierce K.A."/>
            <person name="Xavier R.J."/>
            <person name="Alm E.J."/>
        </authorList>
    </citation>
    <scope>NUCLEOTIDE SEQUENCE [LARGE SCALE GENOMIC DNA]</scope>
    <source>
        <strain evidence="2 3">BIOML-A10</strain>
    </source>
</reference>
<sequence length="57" mass="6651">MGEDVKWALGIAVTALVLMAFLPHVPFVLVLGPWRTRGRVRDRNPRWRDRSFFVRTS</sequence>
<name>A0A6L8RNH9_9ACTN</name>
<gene>
    <name evidence="2" type="ORF">GT635_09320</name>
</gene>
<keyword evidence="1" id="KW-0812">Transmembrane</keyword>
<comment type="caution">
    <text evidence="2">The sequence shown here is derived from an EMBL/GenBank/DDBJ whole genome shotgun (WGS) entry which is preliminary data.</text>
</comment>
<evidence type="ECO:0000313" key="2">
    <source>
        <dbReference type="EMBL" id="MZJ86642.1"/>
    </source>
</evidence>